<sequence>MIKIRVAIFFITLLVVGTIGLIASYYARGYRLNFKTFHFVPNGLFVVNSEPNGAQVFIDGELKTATNSTLPLPPGTYDVLIKKEGFISWSKRLVIEKEIVTQVDAVIFPTAPSLSAITFSGAYNPKPSSDLTRIAYGILPSFDNDKAGLWIIEAVDLPLGFKRESRQITDGDLTDATWDWSPDSREILLTTKTGVYLLDSGSYTAQNKRVNVSPKLDEIKKEWTDLKNKKLEAQLSRLPDETKDIFERKVKEAVFSPDENKILYTASGSATIPLGLIKPLPGSSTQKQERDIKTNRIYAYDIKEDRNFLITDTDNQIINWFPTSAHLVLAEPNKITIIDYDGTNRQVVYSGQYEAPHAYPSANQNRLIILTNLGANSSIPNLYSLSLK</sequence>
<feature type="transmembrane region" description="Helical" evidence="1">
    <location>
        <begin position="6"/>
        <end position="27"/>
    </location>
</feature>
<evidence type="ECO:0000256" key="1">
    <source>
        <dbReference type="SAM" id="Phobius"/>
    </source>
</evidence>
<dbReference type="SUPFAM" id="SSF69304">
    <property type="entry name" value="Tricorn protease N-terminal domain"/>
    <property type="match status" value="1"/>
</dbReference>
<keyword evidence="1" id="KW-1133">Transmembrane helix</keyword>
<dbReference type="Proteomes" id="UP000178851">
    <property type="component" value="Unassembled WGS sequence"/>
</dbReference>
<comment type="caution">
    <text evidence="3">The sequence shown here is derived from an EMBL/GenBank/DDBJ whole genome shotgun (WGS) entry which is preliminary data.</text>
</comment>
<dbReference type="InterPro" id="IPR013229">
    <property type="entry name" value="PEGA"/>
</dbReference>
<proteinExistence type="predicted"/>
<dbReference type="EMBL" id="MGGI01000034">
    <property type="protein sequence ID" value="OGM24119.1"/>
    <property type="molecule type" value="Genomic_DNA"/>
</dbReference>
<keyword evidence="1" id="KW-0812">Transmembrane</keyword>
<evidence type="ECO:0000259" key="2">
    <source>
        <dbReference type="Pfam" id="PF08308"/>
    </source>
</evidence>
<evidence type="ECO:0000313" key="4">
    <source>
        <dbReference type="Proteomes" id="UP000178851"/>
    </source>
</evidence>
<organism evidence="3 4">
    <name type="scientific">Candidatus Woesebacteria bacterium RIFCSPHIGHO2_01_FULL_39_28</name>
    <dbReference type="NCBI Taxonomy" id="1802496"/>
    <lineage>
        <taxon>Bacteria</taxon>
        <taxon>Candidatus Woeseibacteriota</taxon>
    </lineage>
</organism>
<gene>
    <name evidence="3" type="ORF">A2627_03545</name>
</gene>
<keyword evidence="1" id="KW-0472">Membrane</keyword>
<dbReference type="Pfam" id="PF08308">
    <property type="entry name" value="PEGA"/>
    <property type="match status" value="1"/>
</dbReference>
<dbReference type="Gene3D" id="2.120.10.30">
    <property type="entry name" value="TolB, C-terminal domain"/>
    <property type="match status" value="1"/>
</dbReference>
<reference evidence="3 4" key="1">
    <citation type="journal article" date="2016" name="Nat. Commun.">
        <title>Thousands of microbial genomes shed light on interconnected biogeochemical processes in an aquifer system.</title>
        <authorList>
            <person name="Anantharaman K."/>
            <person name="Brown C.T."/>
            <person name="Hug L.A."/>
            <person name="Sharon I."/>
            <person name="Castelle C.J."/>
            <person name="Probst A.J."/>
            <person name="Thomas B.C."/>
            <person name="Singh A."/>
            <person name="Wilkins M.J."/>
            <person name="Karaoz U."/>
            <person name="Brodie E.L."/>
            <person name="Williams K.H."/>
            <person name="Hubbard S.S."/>
            <person name="Banfield J.F."/>
        </authorList>
    </citation>
    <scope>NUCLEOTIDE SEQUENCE [LARGE SCALE GENOMIC DNA]</scope>
</reference>
<dbReference type="AlphaFoldDB" id="A0A1F7YB89"/>
<evidence type="ECO:0000313" key="3">
    <source>
        <dbReference type="EMBL" id="OGM24119.1"/>
    </source>
</evidence>
<dbReference type="InterPro" id="IPR011042">
    <property type="entry name" value="6-blade_b-propeller_TolB-like"/>
</dbReference>
<protein>
    <recommendedName>
        <fullName evidence="2">PEGA domain-containing protein</fullName>
    </recommendedName>
</protein>
<name>A0A1F7YB89_9BACT</name>
<accession>A0A1F7YB89</accession>
<feature type="domain" description="PEGA" evidence="2">
    <location>
        <begin position="45"/>
        <end position="106"/>
    </location>
</feature>